<organism evidence="2 3">
    <name type="scientific">Halocatena salina</name>
    <dbReference type="NCBI Taxonomy" id="2934340"/>
    <lineage>
        <taxon>Archaea</taxon>
        <taxon>Methanobacteriati</taxon>
        <taxon>Methanobacteriota</taxon>
        <taxon>Stenosarchaea group</taxon>
        <taxon>Halobacteria</taxon>
        <taxon>Halobacteriales</taxon>
        <taxon>Natronomonadaceae</taxon>
        <taxon>Halocatena</taxon>
    </lineage>
</organism>
<dbReference type="Proteomes" id="UP000831768">
    <property type="component" value="Chromosome"/>
</dbReference>
<gene>
    <name evidence="2" type="ORF">MW046_03690</name>
</gene>
<dbReference type="AlphaFoldDB" id="A0A8U0A2Z7"/>
<keyword evidence="3" id="KW-1185">Reference proteome</keyword>
<dbReference type="RefSeq" id="WP_247994218.1">
    <property type="nucleotide sequence ID" value="NZ_CP096019.1"/>
</dbReference>
<evidence type="ECO:0000259" key="1">
    <source>
        <dbReference type="Pfam" id="PF26046"/>
    </source>
</evidence>
<dbReference type="EMBL" id="CP096019">
    <property type="protein sequence ID" value="UPM43555.1"/>
    <property type="molecule type" value="Genomic_DNA"/>
</dbReference>
<proteinExistence type="predicted"/>
<name>A0A8U0A2Z7_9EURY</name>
<sequence>MSCDVSECENSAAVRLHVPWADTRAVCPAHARALAQQDGVVAEPLDGTEEQWP</sequence>
<dbReference type="Pfam" id="PF26046">
    <property type="entry name" value="DUF8014"/>
    <property type="match status" value="1"/>
</dbReference>
<evidence type="ECO:0000313" key="3">
    <source>
        <dbReference type="Proteomes" id="UP000831768"/>
    </source>
</evidence>
<protein>
    <recommendedName>
        <fullName evidence="1">DUF8014 domain-containing protein</fullName>
    </recommendedName>
</protein>
<dbReference type="InterPro" id="IPR058327">
    <property type="entry name" value="DUF8014"/>
</dbReference>
<accession>A0A8U0A2Z7</accession>
<feature type="domain" description="DUF8014" evidence="1">
    <location>
        <begin position="2"/>
        <end position="53"/>
    </location>
</feature>
<dbReference type="KEGG" id="haad:MW046_03690"/>
<reference evidence="2" key="1">
    <citation type="submission" date="2022-04" db="EMBL/GenBank/DDBJ databases">
        <title>Halocatena sp. nov., isolated from a salt lake.</title>
        <authorList>
            <person name="Cui H.-L."/>
        </authorList>
    </citation>
    <scope>NUCLEOTIDE SEQUENCE</scope>
    <source>
        <strain evidence="2">AD-1</strain>
    </source>
</reference>
<dbReference type="GeneID" id="71927119"/>
<evidence type="ECO:0000313" key="2">
    <source>
        <dbReference type="EMBL" id="UPM43555.1"/>
    </source>
</evidence>